<dbReference type="RefSeq" id="WP_138730601.1">
    <property type="nucleotide sequence ID" value="NZ_SRMP02000013.1"/>
</dbReference>
<proteinExistence type="predicted"/>
<sequence length="73" mass="7234">MFIPIFIALLMGLISPANHSANCNTGGTVYVNSTNGEDGDPDTDPDNNGDTGVDGPGPANPGGGSGQNPPPKP</sequence>
<accession>A0ABW9JII3</accession>
<evidence type="ECO:0000256" key="1">
    <source>
        <dbReference type="SAM" id="MobiDB-lite"/>
    </source>
</evidence>
<protein>
    <submittedName>
        <fullName evidence="3">Uncharacterized protein</fullName>
    </submittedName>
</protein>
<reference evidence="3 4" key="1">
    <citation type="submission" date="2024-12" db="EMBL/GenBank/DDBJ databases">
        <authorList>
            <person name="Hu S."/>
        </authorList>
    </citation>
    <scope>NUCLEOTIDE SEQUENCE [LARGE SCALE GENOMIC DNA]</scope>
    <source>
        <strain evidence="3 4">P-25</strain>
    </source>
</reference>
<comment type="caution">
    <text evidence="3">The sequence shown here is derived from an EMBL/GenBank/DDBJ whole genome shotgun (WGS) entry which is preliminary data.</text>
</comment>
<evidence type="ECO:0000313" key="4">
    <source>
        <dbReference type="Proteomes" id="UP001517367"/>
    </source>
</evidence>
<feature type="region of interest" description="Disordered" evidence="1">
    <location>
        <begin position="27"/>
        <end position="73"/>
    </location>
</feature>
<gene>
    <name evidence="3" type="ORF">E5L68_010155</name>
</gene>
<dbReference type="Proteomes" id="UP001517367">
    <property type="component" value="Unassembled WGS sequence"/>
</dbReference>
<name>A0ABW9JII3_9SPHI</name>
<organism evidence="3 4">
    <name type="scientific">Pedobacter helvus</name>
    <dbReference type="NCBI Taxonomy" id="2563444"/>
    <lineage>
        <taxon>Bacteria</taxon>
        <taxon>Pseudomonadati</taxon>
        <taxon>Bacteroidota</taxon>
        <taxon>Sphingobacteriia</taxon>
        <taxon>Sphingobacteriales</taxon>
        <taxon>Sphingobacteriaceae</taxon>
        <taxon>Pedobacter</taxon>
    </lineage>
</organism>
<evidence type="ECO:0000313" key="3">
    <source>
        <dbReference type="EMBL" id="MFN0291756.1"/>
    </source>
</evidence>
<evidence type="ECO:0000256" key="2">
    <source>
        <dbReference type="SAM" id="SignalP"/>
    </source>
</evidence>
<feature type="compositionally biased region" description="Gly residues" evidence="1">
    <location>
        <begin position="52"/>
        <end position="66"/>
    </location>
</feature>
<feature type="chain" id="PRO_5046717329" evidence="2">
    <location>
        <begin position="21"/>
        <end position="73"/>
    </location>
</feature>
<feature type="signal peptide" evidence="2">
    <location>
        <begin position="1"/>
        <end position="20"/>
    </location>
</feature>
<feature type="compositionally biased region" description="Acidic residues" evidence="1">
    <location>
        <begin position="37"/>
        <end position="47"/>
    </location>
</feature>
<keyword evidence="2" id="KW-0732">Signal</keyword>
<keyword evidence="4" id="KW-1185">Reference proteome</keyword>
<dbReference type="EMBL" id="SRMP02000013">
    <property type="protein sequence ID" value="MFN0291756.1"/>
    <property type="molecule type" value="Genomic_DNA"/>
</dbReference>